<reference evidence="2" key="1">
    <citation type="journal article" date="2019" name="Int. J. Syst. Evol. Microbiol.">
        <title>The Global Catalogue of Microorganisms (GCM) 10K type strain sequencing project: providing services to taxonomists for standard genome sequencing and annotation.</title>
        <authorList>
            <consortium name="The Broad Institute Genomics Platform"/>
            <consortium name="The Broad Institute Genome Sequencing Center for Infectious Disease"/>
            <person name="Wu L."/>
            <person name="Ma J."/>
        </authorList>
    </citation>
    <scope>NUCLEOTIDE SEQUENCE [LARGE SCALE GENOMIC DNA]</scope>
    <source>
        <strain evidence="2">CGMCC 4.7132</strain>
    </source>
</reference>
<proteinExistence type="predicted"/>
<name>A0ABV9CFE3_9ACTN</name>
<keyword evidence="2" id="KW-1185">Reference proteome</keyword>
<accession>A0ABV9CFE3</accession>
<gene>
    <name evidence="1" type="ORF">ACFO60_13485</name>
</gene>
<organism evidence="1 2">
    <name type="scientific">Sphaerisporangium dianthi</name>
    <dbReference type="NCBI Taxonomy" id="1436120"/>
    <lineage>
        <taxon>Bacteria</taxon>
        <taxon>Bacillati</taxon>
        <taxon>Actinomycetota</taxon>
        <taxon>Actinomycetes</taxon>
        <taxon>Streptosporangiales</taxon>
        <taxon>Streptosporangiaceae</taxon>
        <taxon>Sphaerisporangium</taxon>
    </lineage>
</organism>
<sequence length="81" mass="9182">MAALGWPLKTTLLAPKAYSLFNGANDYGDDLSTRYGWDLYGRESRGGPAQEMYFRPVLQDINGYLFDLFIVNDVTQLKDVK</sequence>
<dbReference type="Proteomes" id="UP001596004">
    <property type="component" value="Unassembled WGS sequence"/>
</dbReference>
<dbReference type="RefSeq" id="WP_380840456.1">
    <property type="nucleotide sequence ID" value="NZ_JBHSFP010000007.1"/>
</dbReference>
<dbReference type="EMBL" id="JBHSFP010000007">
    <property type="protein sequence ID" value="MFC4531783.1"/>
    <property type="molecule type" value="Genomic_DNA"/>
</dbReference>
<evidence type="ECO:0000313" key="2">
    <source>
        <dbReference type="Proteomes" id="UP001596004"/>
    </source>
</evidence>
<evidence type="ECO:0000313" key="1">
    <source>
        <dbReference type="EMBL" id="MFC4531783.1"/>
    </source>
</evidence>
<comment type="caution">
    <text evidence="1">The sequence shown here is derived from an EMBL/GenBank/DDBJ whole genome shotgun (WGS) entry which is preliminary data.</text>
</comment>
<protein>
    <submittedName>
        <fullName evidence="1">Uncharacterized protein</fullName>
    </submittedName>
</protein>